<evidence type="ECO:0000313" key="1">
    <source>
        <dbReference type="EMBL" id="KAG1530985.1"/>
    </source>
</evidence>
<keyword evidence="2" id="KW-1185">Reference proteome</keyword>
<evidence type="ECO:0000313" key="2">
    <source>
        <dbReference type="Proteomes" id="UP000740926"/>
    </source>
</evidence>
<comment type="caution">
    <text evidence="1">The sequence shown here is derived from an EMBL/GenBank/DDBJ whole genome shotgun (WGS) entry which is preliminary data.</text>
</comment>
<dbReference type="EMBL" id="JAANIU010011515">
    <property type="protein sequence ID" value="KAG1530985.1"/>
    <property type="molecule type" value="Genomic_DNA"/>
</dbReference>
<gene>
    <name evidence="1" type="ORF">G6F50_016964</name>
</gene>
<organism evidence="1 2">
    <name type="scientific">Rhizopus delemar</name>
    <dbReference type="NCBI Taxonomy" id="936053"/>
    <lineage>
        <taxon>Eukaryota</taxon>
        <taxon>Fungi</taxon>
        <taxon>Fungi incertae sedis</taxon>
        <taxon>Mucoromycota</taxon>
        <taxon>Mucoromycotina</taxon>
        <taxon>Mucoromycetes</taxon>
        <taxon>Mucorales</taxon>
        <taxon>Mucorineae</taxon>
        <taxon>Rhizopodaceae</taxon>
        <taxon>Rhizopus</taxon>
    </lineage>
</organism>
<sequence>MRLKITDAGFARLVNPPNTGTNAILITQIGLTSTAFTPSAGLTALPGEIKRVASFGGQAVGDDTVHVTIRDDSATAYTLRGRSDHGEVGRLDAAAGHRYALRRGGHRTDPVR</sequence>
<protein>
    <submittedName>
        <fullName evidence="1">Uncharacterized protein</fullName>
    </submittedName>
</protein>
<dbReference type="Proteomes" id="UP000740926">
    <property type="component" value="Unassembled WGS sequence"/>
</dbReference>
<proteinExistence type="predicted"/>
<name>A0A9P7C1G2_9FUNG</name>
<dbReference type="AlphaFoldDB" id="A0A9P7C1G2"/>
<reference evidence="1 2" key="1">
    <citation type="journal article" date="2020" name="Microb. Genom.">
        <title>Genetic diversity of clinical and environmental Mucorales isolates obtained from an investigation of mucormycosis cases among solid organ transplant recipients.</title>
        <authorList>
            <person name="Nguyen M.H."/>
            <person name="Kaul D."/>
            <person name="Muto C."/>
            <person name="Cheng S.J."/>
            <person name="Richter R.A."/>
            <person name="Bruno V.M."/>
            <person name="Liu G."/>
            <person name="Beyhan S."/>
            <person name="Sundermann A.J."/>
            <person name="Mounaud S."/>
            <person name="Pasculle A.W."/>
            <person name="Nierman W.C."/>
            <person name="Driscoll E."/>
            <person name="Cumbie R."/>
            <person name="Clancy C.J."/>
            <person name="Dupont C.L."/>
        </authorList>
    </citation>
    <scope>NUCLEOTIDE SEQUENCE [LARGE SCALE GENOMIC DNA]</scope>
    <source>
        <strain evidence="1 2">GL24</strain>
    </source>
</reference>
<accession>A0A9P7C1G2</accession>